<evidence type="ECO:0000256" key="7">
    <source>
        <dbReference type="ARBA" id="ARBA00023136"/>
    </source>
</evidence>
<feature type="transmembrane region" description="Helical" evidence="9">
    <location>
        <begin position="17"/>
        <end position="37"/>
    </location>
</feature>
<gene>
    <name evidence="10" type="ORF">RY831_27060</name>
</gene>
<reference evidence="10 11" key="1">
    <citation type="submission" date="2023-10" db="EMBL/GenBank/DDBJ databases">
        <title>Noviherbaspirillum sp. CPCC 100848 genome assembly.</title>
        <authorList>
            <person name="Li X.Y."/>
            <person name="Fang X.M."/>
        </authorList>
    </citation>
    <scope>NUCLEOTIDE SEQUENCE [LARGE SCALE GENOMIC DNA]</scope>
    <source>
        <strain evidence="10 11">CPCC 100848</strain>
    </source>
</reference>
<keyword evidence="2" id="KW-0813">Transport</keyword>
<evidence type="ECO:0000313" key="10">
    <source>
        <dbReference type="EMBL" id="MEC4722824.1"/>
    </source>
</evidence>
<organism evidence="10 11">
    <name type="scientific">Noviherbaspirillum album</name>
    <dbReference type="NCBI Taxonomy" id="3080276"/>
    <lineage>
        <taxon>Bacteria</taxon>
        <taxon>Pseudomonadati</taxon>
        <taxon>Pseudomonadota</taxon>
        <taxon>Betaproteobacteria</taxon>
        <taxon>Burkholderiales</taxon>
        <taxon>Oxalobacteraceae</taxon>
        <taxon>Noviherbaspirillum</taxon>
    </lineage>
</organism>
<keyword evidence="4 9" id="KW-0812">Transmembrane</keyword>
<dbReference type="CDD" id="cd06582">
    <property type="entry name" value="TM_PBP1_LivH_like"/>
    <property type="match status" value="1"/>
</dbReference>
<feature type="transmembrane region" description="Helical" evidence="9">
    <location>
        <begin position="274"/>
        <end position="294"/>
    </location>
</feature>
<feature type="transmembrane region" description="Helical" evidence="9">
    <location>
        <begin position="95"/>
        <end position="114"/>
    </location>
</feature>
<accession>A0ABU6JGN4</accession>
<dbReference type="Proteomes" id="UP001352263">
    <property type="component" value="Unassembled WGS sequence"/>
</dbReference>
<dbReference type="EMBL" id="JAWIIV010000037">
    <property type="protein sequence ID" value="MEC4722824.1"/>
    <property type="molecule type" value="Genomic_DNA"/>
</dbReference>
<dbReference type="Pfam" id="PF02653">
    <property type="entry name" value="BPD_transp_2"/>
    <property type="match status" value="1"/>
</dbReference>
<evidence type="ECO:0000313" key="11">
    <source>
        <dbReference type="Proteomes" id="UP001352263"/>
    </source>
</evidence>
<comment type="similarity">
    <text evidence="8">Belongs to the binding-protein-dependent transport system permease family. LivHM subfamily.</text>
</comment>
<feature type="transmembrane region" description="Helical" evidence="9">
    <location>
        <begin position="149"/>
        <end position="169"/>
    </location>
</feature>
<name>A0ABU6JGN4_9BURK</name>
<proteinExistence type="inferred from homology"/>
<comment type="subcellular location">
    <subcellularLocation>
        <location evidence="1">Cell membrane</location>
        <topology evidence="1">Multi-pass membrane protein</topology>
    </subcellularLocation>
</comment>
<evidence type="ECO:0000256" key="9">
    <source>
        <dbReference type="SAM" id="Phobius"/>
    </source>
</evidence>
<dbReference type="InterPro" id="IPR001851">
    <property type="entry name" value="ABC_transp_permease"/>
</dbReference>
<keyword evidence="5" id="KW-0029">Amino-acid transport</keyword>
<feature type="transmembrane region" description="Helical" evidence="9">
    <location>
        <begin position="44"/>
        <end position="62"/>
    </location>
</feature>
<dbReference type="PANTHER" id="PTHR11795">
    <property type="entry name" value="BRANCHED-CHAIN AMINO ACID TRANSPORT SYSTEM PERMEASE PROTEIN LIVH"/>
    <property type="match status" value="1"/>
</dbReference>
<dbReference type="RefSeq" id="WP_326509483.1">
    <property type="nucleotide sequence ID" value="NZ_JAWIIV010000037.1"/>
</dbReference>
<evidence type="ECO:0000256" key="6">
    <source>
        <dbReference type="ARBA" id="ARBA00022989"/>
    </source>
</evidence>
<dbReference type="InterPro" id="IPR052157">
    <property type="entry name" value="BCAA_transport_permease"/>
</dbReference>
<keyword evidence="11" id="KW-1185">Reference proteome</keyword>
<keyword evidence="6 9" id="KW-1133">Transmembrane helix</keyword>
<evidence type="ECO:0000256" key="8">
    <source>
        <dbReference type="ARBA" id="ARBA00037998"/>
    </source>
</evidence>
<protein>
    <submittedName>
        <fullName evidence="10">Branched-chain amino acid ABC transporter permease</fullName>
    </submittedName>
</protein>
<feature type="transmembrane region" description="Helical" evidence="9">
    <location>
        <begin position="198"/>
        <end position="217"/>
    </location>
</feature>
<keyword evidence="7 9" id="KW-0472">Membrane</keyword>
<evidence type="ECO:0000256" key="4">
    <source>
        <dbReference type="ARBA" id="ARBA00022692"/>
    </source>
</evidence>
<evidence type="ECO:0000256" key="1">
    <source>
        <dbReference type="ARBA" id="ARBA00004651"/>
    </source>
</evidence>
<evidence type="ECO:0000256" key="2">
    <source>
        <dbReference type="ARBA" id="ARBA00022448"/>
    </source>
</evidence>
<evidence type="ECO:0000256" key="3">
    <source>
        <dbReference type="ARBA" id="ARBA00022475"/>
    </source>
</evidence>
<comment type="caution">
    <text evidence="10">The sequence shown here is derived from an EMBL/GenBank/DDBJ whole genome shotgun (WGS) entry which is preliminary data.</text>
</comment>
<evidence type="ECO:0000256" key="5">
    <source>
        <dbReference type="ARBA" id="ARBA00022970"/>
    </source>
</evidence>
<feature type="transmembrane region" description="Helical" evidence="9">
    <location>
        <begin position="68"/>
        <end position="88"/>
    </location>
</feature>
<dbReference type="PANTHER" id="PTHR11795:SF442">
    <property type="entry name" value="ABC TRANSPORTER ATP-BINDING PROTEIN"/>
    <property type="match status" value="1"/>
</dbReference>
<sequence length="300" mass="31346">MNSSTILLALLDGTTQAALLALVALGLTLIFGVMGIVNVAHGSFYAFGGYAAAKISAIIASGDSIPMSLIALVIGALLMGLLLGAVIETGLIRRILTMDPVMQLLSTFAVFMIMEDLQRLIWGASPVSVTHAVDAMGSVQVGDVTYTTYQLILLPSAAIAVFVGLRWFLSHTRFGRQIMAVTHHREVASAMGINVKRVGLLTFCLGAVMGTLGGALASPTTSLMPGLGGDMMVLSFAVVAVAGLGQITGTAVAALLIGLGKAFSVYLLPELDVLVPYLIMLAVLLWRPQGLFAVTESRRV</sequence>
<keyword evidence="3" id="KW-1003">Cell membrane</keyword>